<gene>
    <name evidence="1" type="ORF">V1264_003511</name>
</gene>
<proteinExistence type="predicted"/>
<sequence length="179" mass="19156">MLYPVVKPVLEKSENCLSYKPVTKVTLTLLPDTPRTFITPSAEPREVTCDSFRGGGSQISNSTDPTSRLAPTRLVTLSGTSALINTPSRASECPRVPTCDSDVDISSSARCVACIARGGSRTGARAWLNSGDNSGETDQLCVRSLTEDGRRHASNLCFCGTTSRRIAQQTDECDWGAPV</sequence>
<evidence type="ECO:0000313" key="2">
    <source>
        <dbReference type="Proteomes" id="UP001374579"/>
    </source>
</evidence>
<evidence type="ECO:0000313" key="1">
    <source>
        <dbReference type="EMBL" id="KAK7099363.1"/>
    </source>
</evidence>
<dbReference type="Proteomes" id="UP001374579">
    <property type="component" value="Unassembled WGS sequence"/>
</dbReference>
<protein>
    <submittedName>
        <fullName evidence="1">Uncharacterized protein</fullName>
    </submittedName>
</protein>
<dbReference type="AlphaFoldDB" id="A0AAN9G8D1"/>
<organism evidence="1 2">
    <name type="scientific">Littorina saxatilis</name>
    <dbReference type="NCBI Taxonomy" id="31220"/>
    <lineage>
        <taxon>Eukaryota</taxon>
        <taxon>Metazoa</taxon>
        <taxon>Spiralia</taxon>
        <taxon>Lophotrochozoa</taxon>
        <taxon>Mollusca</taxon>
        <taxon>Gastropoda</taxon>
        <taxon>Caenogastropoda</taxon>
        <taxon>Littorinimorpha</taxon>
        <taxon>Littorinoidea</taxon>
        <taxon>Littorinidae</taxon>
        <taxon>Littorina</taxon>
    </lineage>
</organism>
<accession>A0AAN9G8D1</accession>
<reference evidence="1 2" key="1">
    <citation type="submission" date="2024-02" db="EMBL/GenBank/DDBJ databases">
        <title>Chromosome-scale genome assembly of the rough periwinkle Littorina saxatilis.</title>
        <authorList>
            <person name="De Jode A."/>
            <person name="Faria R."/>
            <person name="Formenti G."/>
            <person name="Sims Y."/>
            <person name="Smith T.P."/>
            <person name="Tracey A."/>
            <person name="Wood J.M.D."/>
            <person name="Zagrodzka Z.B."/>
            <person name="Johannesson K."/>
            <person name="Butlin R.K."/>
            <person name="Leder E.H."/>
        </authorList>
    </citation>
    <scope>NUCLEOTIDE SEQUENCE [LARGE SCALE GENOMIC DNA]</scope>
    <source>
        <strain evidence="1">Snail1</strain>
        <tissue evidence="1">Muscle</tissue>
    </source>
</reference>
<comment type="caution">
    <text evidence="1">The sequence shown here is derived from an EMBL/GenBank/DDBJ whole genome shotgun (WGS) entry which is preliminary data.</text>
</comment>
<keyword evidence="2" id="KW-1185">Reference proteome</keyword>
<dbReference type="EMBL" id="JBAMIC010000012">
    <property type="protein sequence ID" value="KAK7099363.1"/>
    <property type="molecule type" value="Genomic_DNA"/>
</dbReference>
<name>A0AAN9G8D1_9CAEN</name>